<keyword evidence="3" id="KW-1185">Reference proteome</keyword>
<dbReference type="Proteomes" id="UP000700334">
    <property type="component" value="Unassembled WGS sequence"/>
</dbReference>
<name>A0A8J6DHB9_GALPY</name>
<accession>A0A8J6DHB9</accession>
<comment type="caution">
    <text evidence="2">The sequence shown here is derived from an EMBL/GenBank/DDBJ whole genome shotgun (WGS) entry which is preliminary data.</text>
</comment>
<reference evidence="2" key="1">
    <citation type="journal article" date="2021" name="Evol. Appl.">
        <title>The genome of the Pyrenean desman and the effects of bottlenecks and inbreeding on the genomic landscape of an endangered species.</title>
        <authorList>
            <person name="Escoda L."/>
            <person name="Castresana J."/>
        </authorList>
    </citation>
    <scope>NUCLEOTIDE SEQUENCE</scope>
    <source>
        <strain evidence="2">IBE-C5619</strain>
    </source>
</reference>
<evidence type="ECO:0000313" key="3">
    <source>
        <dbReference type="Proteomes" id="UP000700334"/>
    </source>
</evidence>
<protein>
    <submittedName>
        <fullName evidence="2">Uncharacterized protein</fullName>
    </submittedName>
</protein>
<proteinExistence type="predicted"/>
<gene>
    <name evidence="2" type="ORF">J0S82_020001</name>
</gene>
<dbReference type="AlphaFoldDB" id="A0A8J6DHB9"/>
<sequence length="49" mass="5486">MKQPPRKTTGVALVPCTAGWTRECLTPRARQRSMSPRETVEGFAAKLDR</sequence>
<organism evidence="2 3">
    <name type="scientific">Galemys pyrenaicus</name>
    <name type="common">Iberian desman</name>
    <name type="synonym">Pyrenean desman</name>
    <dbReference type="NCBI Taxonomy" id="202257"/>
    <lineage>
        <taxon>Eukaryota</taxon>
        <taxon>Metazoa</taxon>
        <taxon>Chordata</taxon>
        <taxon>Craniata</taxon>
        <taxon>Vertebrata</taxon>
        <taxon>Euteleostomi</taxon>
        <taxon>Mammalia</taxon>
        <taxon>Eutheria</taxon>
        <taxon>Laurasiatheria</taxon>
        <taxon>Eulipotyphla</taxon>
        <taxon>Talpidae</taxon>
        <taxon>Galemys</taxon>
    </lineage>
</organism>
<feature type="region of interest" description="Disordered" evidence="1">
    <location>
        <begin position="28"/>
        <end position="49"/>
    </location>
</feature>
<evidence type="ECO:0000256" key="1">
    <source>
        <dbReference type="SAM" id="MobiDB-lite"/>
    </source>
</evidence>
<dbReference type="EMBL" id="JAGFMF010012095">
    <property type="protein sequence ID" value="KAG8507740.1"/>
    <property type="molecule type" value="Genomic_DNA"/>
</dbReference>
<evidence type="ECO:0000313" key="2">
    <source>
        <dbReference type="EMBL" id="KAG8507740.1"/>
    </source>
</evidence>